<dbReference type="PANTHER" id="PTHR43664:SF1">
    <property type="entry name" value="BETA-METHYLMALYL-COA DEHYDRATASE"/>
    <property type="match status" value="1"/>
</dbReference>
<evidence type="ECO:0000313" key="3">
    <source>
        <dbReference type="EMBL" id="GIH12654.1"/>
    </source>
</evidence>
<dbReference type="Pfam" id="PF01575">
    <property type="entry name" value="MaoC_dehydratas"/>
    <property type="match status" value="1"/>
</dbReference>
<reference evidence="3" key="1">
    <citation type="submission" date="2021-01" db="EMBL/GenBank/DDBJ databases">
        <title>Whole genome shotgun sequence of Rugosimonospora africana NBRC 104875.</title>
        <authorList>
            <person name="Komaki H."/>
            <person name="Tamura T."/>
        </authorList>
    </citation>
    <scope>NUCLEOTIDE SEQUENCE</scope>
    <source>
        <strain evidence="3">NBRC 104875</strain>
    </source>
</reference>
<feature type="domain" description="MaoC-like" evidence="2">
    <location>
        <begin position="30"/>
        <end position="121"/>
    </location>
</feature>
<dbReference type="RefSeq" id="WP_203916368.1">
    <property type="nucleotide sequence ID" value="NZ_BONZ01000009.1"/>
</dbReference>
<dbReference type="EMBL" id="BONZ01000009">
    <property type="protein sequence ID" value="GIH12654.1"/>
    <property type="molecule type" value="Genomic_DNA"/>
</dbReference>
<dbReference type="InterPro" id="IPR052342">
    <property type="entry name" value="MCH/BMMD"/>
</dbReference>
<dbReference type="InterPro" id="IPR029069">
    <property type="entry name" value="HotDog_dom_sf"/>
</dbReference>
<dbReference type="Proteomes" id="UP000642748">
    <property type="component" value="Unassembled WGS sequence"/>
</dbReference>
<gene>
    <name evidence="3" type="ORF">Raf01_08260</name>
</gene>
<dbReference type="SUPFAM" id="SSF54637">
    <property type="entry name" value="Thioesterase/thiol ester dehydrase-isomerase"/>
    <property type="match status" value="1"/>
</dbReference>
<dbReference type="AlphaFoldDB" id="A0A8J3VMX0"/>
<protein>
    <submittedName>
        <fullName evidence="3">Acyl dehydratase</fullName>
    </submittedName>
</protein>
<dbReference type="Gene3D" id="3.10.129.10">
    <property type="entry name" value="Hotdog Thioesterase"/>
    <property type="match status" value="1"/>
</dbReference>
<keyword evidence="4" id="KW-1185">Reference proteome</keyword>
<evidence type="ECO:0000256" key="1">
    <source>
        <dbReference type="ARBA" id="ARBA00005254"/>
    </source>
</evidence>
<comment type="similarity">
    <text evidence="1">Belongs to the enoyl-CoA hydratase/isomerase family.</text>
</comment>
<comment type="caution">
    <text evidence="3">The sequence shown here is derived from an EMBL/GenBank/DDBJ whole genome shotgun (WGS) entry which is preliminary data.</text>
</comment>
<name>A0A8J3VMX0_9ACTN</name>
<evidence type="ECO:0000259" key="2">
    <source>
        <dbReference type="Pfam" id="PF01575"/>
    </source>
</evidence>
<accession>A0A8J3VMX0</accession>
<dbReference type="PANTHER" id="PTHR43664">
    <property type="entry name" value="MONOAMINE OXIDASE-RELATED"/>
    <property type="match status" value="1"/>
</dbReference>
<dbReference type="InterPro" id="IPR002539">
    <property type="entry name" value="MaoC-like_dom"/>
</dbReference>
<proteinExistence type="inferred from homology"/>
<organism evidence="3 4">
    <name type="scientific">Rugosimonospora africana</name>
    <dbReference type="NCBI Taxonomy" id="556532"/>
    <lineage>
        <taxon>Bacteria</taxon>
        <taxon>Bacillati</taxon>
        <taxon>Actinomycetota</taxon>
        <taxon>Actinomycetes</taxon>
        <taxon>Micromonosporales</taxon>
        <taxon>Micromonosporaceae</taxon>
        <taxon>Rugosimonospora</taxon>
    </lineage>
</organism>
<evidence type="ECO:0000313" key="4">
    <source>
        <dbReference type="Proteomes" id="UP000642748"/>
    </source>
</evidence>
<sequence length="166" mass="18258">MTRSGTGREADLFYEDLSPGLVFDLGVADVDEAEMLAFARRFDPQWYHVDESLAAESAYGAVIASGFYTVSLFMRAYVDHVLDRAAAAASPGLEELRWTAPVYAGDRLAVRLEVVDRAPSRARPGFGTVVLAATMTRLGADGEPEDDVLRTRFRGWFALRPPAARR</sequence>